<keyword evidence="6" id="KW-0547">Nucleotide-binding</keyword>
<keyword evidence="18" id="KW-1185">Reference proteome</keyword>
<keyword evidence="10" id="KW-0472">Membrane</keyword>
<dbReference type="NCBIfam" id="TIGR03499">
    <property type="entry name" value="FlhF"/>
    <property type="match status" value="1"/>
</dbReference>
<evidence type="ECO:0000256" key="9">
    <source>
        <dbReference type="ARBA" id="ARBA00023134"/>
    </source>
</evidence>
<protein>
    <recommendedName>
        <fullName evidence="3 13">Flagellar biosynthesis protein FlhF</fullName>
    </recommendedName>
</protein>
<accession>A0AA96GKP3</accession>
<dbReference type="KEGG" id="nneo:PQG83_03235"/>
<dbReference type="EMBL" id="CP116968">
    <property type="protein sequence ID" value="WNM62777.1"/>
    <property type="molecule type" value="Genomic_DNA"/>
</dbReference>
<dbReference type="Proteomes" id="UP001302494">
    <property type="component" value="Chromosome"/>
</dbReference>
<dbReference type="CDD" id="cd17873">
    <property type="entry name" value="FlhF"/>
    <property type="match status" value="1"/>
</dbReference>
<evidence type="ECO:0000256" key="13">
    <source>
        <dbReference type="NCBIfam" id="TIGR03499"/>
    </source>
</evidence>
<dbReference type="InterPro" id="IPR003593">
    <property type="entry name" value="AAA+_ATPase"/>
</dbReference>
<dbReference type="SUPFAM" id="SSF52540">
    <property type="entry name" value="P-loop containing nucleoside triphosphate hydrolases"/>
    <property type="match status" value="1"/>
</dbReference>
<proteinExistence type="inferred from homology"/>
<comment type="similarity">
    <text evidence="2">Belongs to the GTP-binding SRP family.</text>
</comment>
<keyword evidence="17" id="KW-0969">Cilium</keyword>
<keyword evidence="4" id="KW-0813">Transport</keyword>
<dbReference type="InterPro" id="IPR000897">
    <property type="entry name" value="SRP54_GTPase_dom"/>
</dbReference>
<dbReference type="InterPro" id="IPR027417">
    <property type="entry name" value="P-loop_NTPase"/>
</dbReference>
<evidence type="ECO:0000259" key="15">
    <source>
        <dbReference type="SMART" id="SM00382"/>
    </source>
</evidence>
<keyword evidence="8" id="KW-0653">Protein transport</keyword>
<feature type="coiled-coil region" evidence="14">
    <location>
        <begin position="109"/>
        <end position="136"/>
    </location>
</feature>
<dbReference type="Gene3D" id="1.20.120.1380">
    <property type="entry name" value="Flagellar FlhF biosynthesis protein, N domain"/>
    <property type="match status" value="1"/>
</dbReference>
<evidence type="ECO:0000256" key="11">
    <source>
        <dbReference type="ARBA" id="ARBA00023225"/>
    </source>
</evidence>
<evidence type="ECO:0000313" key="18">
    <source>
        <dbReference type="Proteomes" id="UP001302494"/>
    </source>
</evidence>
<evidence type="ECO:0000256" key="1">
    <source>
        <dbReference type="ARBA" id="ARBA00004413"/>
    </source>
</evidence>
<keyword evidence="9" id="KW-0342">GTP-binding</keyword>
<dbReference type="SMART" id="SM00382">
    <property type="entry name" value="AAA"/>
    <property type="match status" value="1"/>
</dbReference>
<evidence type="ECO:0000256" key="6">
    <source>
        <dbReference type="ARBA" id="ARBA00022741"/>
    </source>
</evidence>
<evidence type="ECO:0000256" key="8">
    <source>
        <dbReference type="ARBA" id="ARBA00022927"/>
    </source>
</evidence>
<dbReference type="PANTHER" id="PTHR43134:SF3">
    <property type="entry name" value="FLAGELLAR BIOSYNTHESIS PROTEIN FLHF"/>
    <property type="match status" value="1"/>
</dbReference>
<dbReference type="GO" id="GO:0015031">
    <property type="term" value="P:protein transport"/>
    <property type="evidence" value="ECO:0007669"/>
    <property type="project" value="UniProtKB-KW"/>
</dbReference>
<evidence type="ECO:0000256" key="5">
    <source>
        <dbReference type="ARBA" id="ARBA00022475"/>
    </source>
</evidence>
<keyword evidence="17" id="KW-0966">Cell projection</keyword>
<evidence type="ECO:0000256" key="10">
    <source>
        <dbReference type="ARBA" id="ARBA00023136"/>
    </source>
</evidence>
<name>A0AA96GKP3_9BACT</name>
<evidence type="ECO:0000256" key="3">
    <source>
        <dbReference type="ARBA" id="ARBA00014919"/>
    </source>
</evidence>
<comment type="function">
    <text evidence="12">Necessary for flagellar biosynthesis. May be involved in translocation of the flagellum.</text>
</comment>
<dbReference type="InterPro" id="IPR047040">
    <property type="entry name" value="FlhF__GTPase_dom"/>
</dbReference>
<dbReference type="GO" id="GO:0006614">
    <property type="term" value="P:SRP-dependent cotranslational protein targeting to membrane"/>
    <property type="evidence" value="ECO:0007669"/>
    <property type="project" value="UniProtKB-UniRule"/>
</dbReference>
<keyword evidence="14" id="KW-0175">Coiled coil</keyword>
<keyword evidence="5" id="KW-1003">Cell membrane</keyword>
<dbReference type="GO" id="GO:0005525">
    <property type="term" value="F:GTP binding"/>
    <property type="evidence" value="ECO:0007669"/>
    <property type="project" value="UniProtKB-UniRule"/>
</dbReference>
<dbReference type="GO" id="GO:0005047">
    <property type="term" value="F:signal recognition particle binding"/>
    <property type="evidence" value="ECO:0007669"/>
    <property type="project" value="TreeGrafter"/>
</dbReference>
<dbReference type="GO" id="GO:0003924">
    <property type="term" value="F:GTPase activity"/>
    <property type="evidence" value="ECO:0007669"/>
    <property type="project" value="UniProtKB-UniRule"/>
</dbReference>
<dbReference type="PANTHER" id="PTHR43134">
    <property type="entry name" value="SIGNAL RECOGNITION PARTICLE RECEPTOR SUBUNIT ALPHA"/>
    <property type="match status" value="1"/>
</dbReference>
<dbReference type="Pfam" id="PF00448">
    <property type="entry name" value="SRP54"/>
    <property type="match status" value="1"/>
</dbReference>
<evidence type="ECO:0000256" key="4">
    <source>
        <dbReference type="ARBA" id="ARBA00022448"/>
    </source>
</evidence>
<sequence length="444" mass="48851">MKLKRFEALSLQEALQAVKAELGPEAVIVSSRRIQKGGGLFGLLSQSVIEVTAAVDRSAQAEEGPAVRVDRSLQSLMAKRYVPEEPVRQPGPPKTDASFSEALQVATVLDPVTQNLQEMRQEIQRLREEQQDPERVLGPLRQELEGLRIVVGQVLGSQMDKRVEGLPGDVMDVYQSLVSQGVNPQTAHHLLRTVVETLGTAGVGNREAMKSLLWERMEETVAVSGPSVSKHYGQKVMMMVGPTGVGKTTTIAKLAGLARQQDEHRRTVLITLDTYRVAAVEQLRVFAKILKIPLEVAVSHKDFMECMGRHQHADLLLIDTAGRSPKDQAGYDELLAITRGQLHVETHLVLAAPMAESVQMDTIRRYQSVPIHKLIITKLDEVSMGGGLYNVLSQTGLPVSYLSAGQRVPEDLEIATRTRLVELAWAHSPGQVLQERVPLTEVAH</sequence>
<dbReference type="InterPro" id="IPR020006">
    <property type="entry name" value="FlhF"/>
</dbReference>
<feature type="domain" description="AAA+ ATPase" evidence="15">
    <location>
        <begin position="233"/>
        <end position="364"/>
    </location>
</feature>
<dbReference type="GO" id="GO:0005886">
    <property type="term" value="C:plasma membrane"/>
    <property type="evidence" value="ECO:0007669"/>
    <property type="project" value="UniProtKB-SubCell"/>
</dbReference>
<dbReference type="SMART" id="SM00962">
    <property type="entry name" value="SRP54"/>
    <property type="match status" value="1"/>
</dbReference>
<keyword evidence="7" id="KW-1005">Bacterial flagellum biogenesis</keyword>
<evidence type="ECO:0000256" key="2">
    <source>
        <dbReference type="ARBA" id="ARBA00008531"/>
    </source>
</evidence>
<dbReference type="RefSeq" id="WP_312746741.1">
    <property type="nucleotide sequence ID" value="NZ_CP116968.1"/>
</dbReference>
<evidence type="ECO:0000256" key="12">
    <source>
        <dbReference type="ARBA" id="ARBA00025337"/>
    </source>
</evidence>
<organism evidence="17 18">
    <name type="scientific">Candidatus Nitrospira neomarina</name>
    <dbReference type="NCBI Taxonomy" id="3020899"/>
    <lineage>
        <taxon>Bacteria</taxon>
        <taxon>Pseudomonadati</taxon>
        <taxon>Nitrospirota</taxon>
        <taxon>Nitrospiria</taxon>
        <taxon>Nitrospirales</taxon>
        <taxon>Nitrospiraceae</taxon>
        <taxon>Nitrospira</taxon>
    </lineage>
</organism>
<evidence type="ECO:0000256" key="7">
    <source>
        <dbReference type="ARBA" id="ARBA00022795"/>
    </source>
</evidence>
<keyword evidence="11" id="KW-1006">Bacterial flagellum protein export</keyword>
<keyword evidence="17" id="KW-0282">Flagellum</keyword>
<comment type="subcellular location">
    <subcellularLocation>
        <location evidence="1">Cell membrane</location>
        <topology evidence="1">Peripheral membrane protein</topology>
        <orientation evidence="1">Cytoplasmic side</orientation>
    </subcellularLocation>
</comment>
<evidence type="ECO:0000313" key="17">
    <source>
        <dbReference type="EMBL" id="WNM62777.1"/>
    </source>
</evidence>
<reference evidence="17 18" key="1">
    <citation type="submission" date="2023-01" db="EMBL/GenBank/DDBJ databases">
        <title>Cultivation and genomic characterization of new, ubiquitous marine nitrite-oxidizing bacteria from the Nitrospirales.</title>
        <authorList>
            <person name="Mueller A.J."/>
            <person name="Daebeler A."/>
            <person name="Herbold C.W."/>
            <person name="Kirkegaard R.H."/>
            <person name="Daims H."/>
        </authorList>
    </citation>
    <scope>NUCLEOTIDE SEQUENCE [LARGE SCALE GENOMIC DNA]</scope>
    <source>
        <strain evidence="17 18">DK</strain>
    </source>
</reference>
<evidence type="ECO:0000256" key="14">
    <source>
        <dbReference type="SAM" id="Coils"/>
    </source>
</evidence>
<feature type="domain" description="SRP54-type proteins GTP-binding" evidence="16">
    <location>
        <begin position="234"/>
        <end position="426"/>
    </location>
</feature>
<dbReference type="GO" id="GO:0044781">
    <property type="term" value="P:bacterial-type flagellum organization"/>
    <property type="evidence" value="ECO:0007669"/>
    <property type="project" value="UniProtKB-UniRule"/>
</dbReference>
<dbReference type="AlphaFoldDB" id="A0AA96GKP3"/>
<evidence type="ECO:0000259" key="16">
    <source>
        <dbReference type="SMART" id="SM00962"/>
    </source>
</evidence>
<gene>
    <name evidence="17" type="primary">flhF</name>
    <name evidence="17" type="ORF">PQG83_03235</name>
</gene>
<dbReference type="FunFam" id="3.40.50.300:FF:000695">
    <property type="entry name" value="Flagellar biosynthesis regulator FlhF"/>
    <property type="match status" value="1"/>
</dbReference>
<dbReference type="Gene3D" id="3.40.50.300">
    <property type="entry name" value="P-loop containing nucleotide triphosphate hydrolases"/>
    <property type="match status" value="1"/>
</dbReference>